<keyword evidence="3" id="KW-0238">DNA-binding</keyword>
<dbReference type="InterPro" id="IPR036388">
    <property type="entry name" value="WH-like_DNA-bd_sf"/>
</dbReference>
<dbReference type="PROSITE" id="PS50931">
    <property type="entry name" value="HTH_LYSR"/>
    <property type="match status" value="1"/>
</dbReference>
<organism evidence="6 7">
    <name type="scientific">Candidatus Clostridium helianthi</name>
    <dbReference type="NCBI Taxonomy" id="3381660"/>
    <lineage>
        <taxon>Bacteria</taxon>
        <taxon>Bacillati</taxon>
        <taxon>Bacillota</taxon>
        <taxon>Clostridia</taxon>
        <taxon>Eubacteriales</taxon>
        <taxon>Clostridiaceae</taxon>
        <taxon>Clostridium</taxon>
    </lineage>
</organism>
<protein>
    <submittedName>
        <fullName evidence="6">LysR family transcriptional regulator</fullName>
    </submittedName>
</protein>
<proteinExistence type="inferred from homology"/>
<keyword evidence="2" id="KW-0805">Transcription regulation</keyword>
<keyword evidence="4" id="KW-0804">Transcription</keyword>
<gene>
    <name evidence="6" type="ORF">ACJDTP_20500</name>
</gene>
<keyword evidence="7" id="KW-1185">Reference proteome</keyword>
<evidence type="ECO:0000259" key="5">
    <source>
        <dbReference type="PROSITE" id="PS50931"/>
    </source>
</evidence>
<dbReference type="Gene3D" id="1.10.10.10">
    <property type="entry name" value="Winged helix-like DNA-binding domain superfamily/Winged helix DNA-binding domain"/>
    <property type="match status" value="1"/>
</dbReference>
<dbReference type="Pfam" id="PF00126">
    <property type="entry name" value="HTH_1"/>
    <property type="match status" value="1"/>
</dbReference>
<dbReference type="EMBL" id="JBJIAB010000034">
    <property type="protein sequence ID" value="MFL0167452.1"/>
    <property type="molecule type" value="Genomic_DNA"/>
</dbReference>
<evidence type="ECO:0000256" key="1">
    <source>
        <dbReference type="ARBA" id="ARBA00009437"/>
    </source>
</evidence>
<dbReference type="InterPro" id="IPR000847">
    <property type="entry name" value="LysR_HTH_N"/>
</dbReference>
<evidence type="ECO:0000313" key="6">
    <source>
        <dbReference type="EMBL" id="MFL0167452.1"/>
    </source>
</evidence>
<dbReference type="InterPro" id="IPR005119">
    <property type="entry name" value="LysR_subst-bd"/>
</dbReference>
<dbReference type="Proteomes" id="UP001623600">
    <property type="component" value="Unassembled WGS sequence"/>
</dbReference>
<reference evidence="6 7" key="1">
    <citation type="submission" date="2024-11" db="EMBL/GenBank/DDBJ databases">
        <authorList>
            <person name="Heng Y.C."/>
            <person name="Lim A.C.H."/>
            <person name="Lee J.K.Y."/>
            <person name="Kittelmann S."/>
        </authorList>
    </citation>
    <scope>NUCLEOTIDE SEQUENCE [LARGE SCALE GENOMIC DNA]</scope>
    <source>
        <strain evidence="6 7">WILCCON 0112</strain>
    </source>
</reference>
<dbReference type="RefSeq" id="WP_406762260.1">
    <property type="nucleotide sequence ID" value="NZ_JBJIAB010000034.1"/>
</dbReference>
<dbReference type="PRINTS" id="PR00039">
    <property type="entry name" value="HTHLYSR"/>
</dbReference>
<dbReference type="InterPro" id="IPR050950">
    <property type="entry name" value="HTH-type_LysR_regulators"/>
</dbReference>
<sequence length="301" mass="34219">MDIKHLEYIIEIAEQKNMTKSAENLFVSQSSLSQYLSKLEGELGTPLFNRTKNEMTLTPAGNLYVESAKAVVQIKKKLYQNIKNLSGTGRIIIGVTSQWGLNMITNIISEYKKAFPNIILEIIEDSVPSIKKDINLGKIDFAIMSVNTLNDILVKYEVLREEEVVFAVPNTHNYCLIHKNESKQIVTSELEKIFKNDSFILSKKDSTIRNIADDIFKISNFSPDTVCELNSMAAVIEMVSNGVGVAFVPESFTKPNKNITYFFFSPKLYRYNILAYRANLVLNDVEKILINHVKNYHFPAE</sequence>
<comment type="caution">
    <text evidence="6">The sequence shown here is derived from an EMBL/GenBank/DDBJ whole genome shotgun (WGS) entry which is preliminary data.</text>
</comment>
<dbReference type="SUPFAM" id="SSF46785">
    <property type="entry name" value="Winged helix' DNA-binding domain"/>
    <property type="match status" value="1"/>
</dbReference>
<name>A0ABW8S9S0_9CLOT</name>
<evidence type="ECO:0000256" key="2">
    <source>
        <dbReference type="ARBA" id="ARBA00023015"/>
    </source>
</evidence>
<accession>A0ABW8S9S0</accession>
<evidence type="ECO:0000256" key="4">
    <source>
        <dbReference type="ARBA" id="ARBA00023163"/>
    </source>
</evidence>
<evidence type="ECO:0000256" key="3">
    <source>
        <dbReference type="ARBA" id="ARBA00023125"/>
    </source>
</evidence>
<comment type="similarity">
    <text evidence="1">Belongs to the LysR transcriptional regulatory family.</text>
</comment>
<dbReference type="CDD" id="cd05466">
    <property type="entry name" value="PBP2_LTTR_substrate"/>
    <property type="match status" value="1"/>
</dbReference>
<dbReference type="SUPFAM" id="SSF53850">
    <property type="entry name" value="Periplasmic binding protein-like II"/>
    <property type="match status" value="1"/>
</dbReference>
<dbReference type="PANTHER" id="PTHR30419">
    <property type="entry name" value="HTH-TYPE TRANSCRIPTIONAL REGULATOR YBHD"/>
    <property type="match status" value="1"/>
</dbReference>
<dbReference type="Gene3D" id="3.40.190.290">
    <property type="match status" value="1"/>
</dbReference>
<dbReference type="Pfam" id="PF03466">
    <property type="entry name" value="LysR_substrate"/>
    <property type="match status" value="1"/>
</dbReference>
<feature type="domain" description="HTH lysR-type" evidence="5">
    <location>
        <begin position="1"/>
        <end position="58"/>
    </location>
</feature>
<evidence type="ECO:0000313" key="7">
    <source>
        <dbReference type="Proteomes" id="UP001623600"/>
    </source>
</evidence>
<dbReference type="InterPro" id="IPR036390">
    <property type="entry name" value="WH_DNA-bd_sf"/>
</dbReference>
<dbReference type="PANTHER" id="PTHR30419:SF8">
    <property type="entry name" value="NITROGEN ASSIMILATION TRANSCRIPTIONAL ACTIVATOR-RELATED"/>
    <property type="match status" value="1"/>
</dbReference>